<proteinExistence type="predicted"/>
<organism evidence="1 2">
    <name type="scientific">Dyadobacter fermentans</name>
    <dbReference type="NCBI Taxonomy" id="94254"/>
    <lineage>
        <taxon>Bacteria</taxon>
        <taxon>Pseudomonadati</taxon>
        <taxon>Bacteroidota</taxon>
        <taxon>Cytophagia</taxon>
        <taxon>Cytophagales</taxon>
        <taxon>Spirosomataceae</taxon>
        <taxon>Dyadobacter</taxon>
    </lineage>
</organism>
<evidence type="ECO:0000313" key="1">
    <source>
        <dbReference type="EMBL" id="MDR6806495.1"/>
    </source>
</evidence>
<comment type="caution">
    <text evidence="1">The sequence shown here is derived from an EMBL/GenBank/DDBJ whole genome shotgun (WGS) entry which is preliminary data.</text>
</comment>
<name>A0ABU1R0K8_9BACT</name>
<protein>
    <submittedName>
        <fullName evidence="1">Uncharacterized protein</fullName>
    </submittedName>
</protein>
<reference evidence="1 2" key="1">
    <citation type="submission" date="2023-07" db="EMBL/GenBank/DDBJ databases">
        <title>Sorghum-associated microbial communities from plants grown in Nebraska, USA.</title>
        <authorList>
            <person name="Schachtman D."/>
        </authorList>
    </citation>
    <scope>NUCLEOTIDE SEQUENCE [LARGE SCALE GENOMIC DNA]</scope>
    <source>
        <strain evidence="1 2">BE57</strain>
    </source>
</reference>
<dbReference type="RefSeq" id="WP_309985343.1">
    <property type="nucleotide sequence ID" value="NZ_JAVDTI010000003.1"/>
</dbReference>
<sequence>MFRCLLSGQCKKTTFFIRRGEVVYQKSNFAASSPSTGWDGSYHGQKASPAVYPYKIRVELINGSFLNYKGVVNLLR</sequence>
<accession>A0ABU1R0K8</accession>
<dbReference type="Proteomes" id="UP001264980">
    <property type="component" value="Unassembled WGS sequence"/>
</dbReference>
<gene>
    <name evidence="1" type="ORF">J2W84_003543</name>
</gene>
<dbReference type="EMBL" id="JAVDTI010000003">
    <property type="protein sequence ID" value="MDR6806495.1"/>
    <property type="molecule type" value="Genomic_DNA"/>
</dbReference>
<evidence type="ECO:0000313" key="2">
    <source>
        <dbReference type="Proteomes" id="UP001264980"/>
    </source>
</evidence>
<keyword evidence="2" id="KW-1185">Reference proteome</keyword>